<feature type="chain" id="PRO_5012400093" description="Peptidase M11 gametolysin domain-containing protein" evidence="2">
    <location>
        <begin position="19"/>
        <end position="707"/>
    </location>
</feature>
<keyword evidence="2" id="KW-0732">Signal</keyword>
<accession>A0A250WXN9</accession>
<dbReference type="Proteomes" id="UP000232323">
    <property type="component" value="Unassembled WGS sequence"/>
</dbReference>
<feature type="compositionally biased region" description="Polar residues" evidence="1">
    <location>
        <begin position="558"/>
        <end position="570"/>
    </location>
</feature>
<feature type="domain" description="Peptidase M11 gametolysin" evidence="3">
    <location>
        <begin position="168"/>
        <end position="395"/>
    </location>
</feature>
<evidence type="ECO:0000256" key="2">
    <source>
        <dbReference type="SAM" id="SignalP"/>
    </source>
</evidence>
<dbReference type="SUPFAM" id="SSF55486">
    <property type="entry name" value="Metalloproteases ('zincins'), catalytic domain"/>
    <property type="match status" value="1"/>
</dbReference>
<feature type="region of interest" description="Disordered" evidence="1">
    <location>
        <begin position="688"/>
        <end position="707"/>
    </location>
</feature>
<gene>
    <name evidence="4" type="ORF">CEUSTIGMA_g3047.t1</name>
</gene>
<keyword evidence="5" id="KW-1185">Reference proteome</keyword>
<organism evidence="4 5">
    <name type="scientific">Chlamydomonas eustigma</name>
    <dbReference type="NCBI Taxonomy" id="1157962"/>
    <lineage>
        <taxon>Eukaryota</taxon>
        <taxon>Viridiplantae</taxon>
        <taxon>Chlorophyta</taxon>
        <taxon>core chlorophytes</taxon>
        <taxon>Chlorophyceae</taxon>
        <taxon>CS clade</taxon>
        <taxon>Chlamydomonadales</taxon>
        <taxon>Chlamydomonadaceae</taxon>
        <taxon>Chlamydomonas</taxon>
    </lineage>
</organism>
<comment type="caution">
    <text evidence="4">The sequence shown here is derived from an EMBL/GenBank/DDBJ whole genome shotgun (WGS) entry which is preliminary data.</text>
</comment>
<feature type="region of interest" description="Disordered" evidence="1">
    <location>
        <begin position="558"/>
        <end position="588"/>
    </location>
</feature>
<sequence>MTSLLFFFPALLALTTYANPSMPGLSRSMMNQMMTGTLQVLSGQSVEQSALTPDKAVNTASVVEHLYLKEQEGRKTWSLKLPAPMAAMADYYGPASYSNLSGKTVSVHYTHQEGHILHLSRGPEEMADTKRTPAAISRRLLSRSSHRSLSQSSTWLSTFGAPTGSVSMIIFIMDLSTCNAGMPPATTPQAVMSFLSGDPHVPDGISLSGMYDACTMGQLSLNATSSIALNIPFPCNGTQLDDGTVFTMSTCNNNVLPWQEYAAQQAAILMPGIDMNQFQHRVLILPVIMTSVVEGCNFGALGSQGRWGYDTAPQLGNAWGYGLVWLCGDCWNWTAVYFHELGHNYGMQHARSQVAPFVGDTLDSACSMTSWAGEDARCYNAPHMWLAGWSQPSIQLDMSTQLPLGAPAQLITVAMQPADGARGSTGLYIAVNSSTAYSVSYRGTLPPYERPFMFLQAGLLNGVFIHRLPSGVVTTDTAMVAMLTFLGDSWTDPDTLLSASLVSSDSASAVVAVCTRMTASESCFVANGAQLISLPASPPQAPPPAEPPIVPSIIDTAKPTQQAAPTSPHASSPYVPPSQMFPPVTLSAQQPLPGSTVYQPPYQLYHTTVTTPSYPPPPSYQLYHTTVTTPSYPPPPAYQLYHTTVTTPSYPPPPAYQLYHTTATTPSYPPAPAYQLYHMTVNTPSSYPPAYHPQSPPYAPLVPAPPT</sequence>
<proteinExistence type="predicted"/>
<dbReference type="InterPro" id="IPR008752">
    <property type="entry name" value="Peptidase_M11"/>
</dbReference>
<evidence type="ECO:0000313" key="5">
    <source>
        <dbReference type="Proteomes" id="UP000232323"/>
    </source>
</evidence>
<feature type="signal peptide" evidence="2">
    <location>
        <begin position="1"/>
        <end position="18"/>
    </location>
</feature>
<name>A0A250WXN9_9CHLO</name>
<evidence type="ECO:0000313" key="4">
    <source>
        <dbReference type="EMBL" id="GAX75603.1"/>
    </source>
</evidence>
<dbReference type="AlphaFoldDB" id="A0A250WXN9"/>
<dbReference type="OrthoDB" id="535741at2759"/>
<dbReference type="Pfam" id="PF05548">
    <property type="entry name" value="Peptidase_M11"/>
    <property type="match status" value="1"/>
</dbReference>
<dbReference type="STRING" id="1157962.A0A250WXN9"/>
<dbReference type="EMBL" id="BEGY01000013">
    <property type="protein sequence ID" value="GAX75603.1"/>
    <property type="molecule type" value="Genomic_DNA"/>
</dbReference>
<protein>
    <recommendedName>
        <fullName evidence="3">Peptidase M11 gametolysin domain-containing protein</fullName>
    </recommendedName>
</protein>
<evidence type="ECO:0000256" key="1">
    <source>
        <dbReference type="SAM" id="MobiDB-lite"/>
    </source>
</evidence>
<evidence type="ECO:0000259" key="3">
    <source>
        <dbReference type="Pfam" id="PF05548"/>
    </source>
</evidence>
<reference evidence="4 5" key="1">
    <citation type="submission" date="2017-08" db="EMBL/GenBank/DDBJ databases">
        <title>Acidophilic green algal genome provides insights into adaptation to an acidic environment.</title>
        <authorList>
            <person name="Hirooka S."/>
            <person name="Hirose Y."/>
            <person name="Kanesaki Y."/>
            <person name="Higuchi S."/>
            <person name="Fujiwara T."/>
            <person name="Onuma R."/>
            <person name="Era A."/>
            <person name="Ohbayashi R."/>
            <person name="Uzuka A."/>
            <person name="Nozaki H."/>
            <person name="Yoshikawa H."/>
            <person name="Miyagishima S.Y."/>
        </authorList>
    </citation>
    <scope>NUCLEOTIDE SEQUENCE [LARGE SCALE GENOMIC DNA]</scope>
    <source>
        <strain evidence="4 5">NIES-2499</strain>
    </source>
</reference>